<reference evidence="2" key="1">
    <citation type="journal article" date="2021" name="Proc. Natl. Acad. Sci. U.S.A.">
        <title>A Catalog of Tens of Thousands of Viruses from Human Metagenomes Reveals Hidden Associations with Chronic Diseases.</title>
        <authorList>
            <person name="Tisza M.J."/>
            <person name="Buck C.B."/>
        </authorList>
    </citation>
    <scope>NUCLEOTIDE SEQUENCE</scope>
    <source>
        <strain evidence="2">CtOZu12</strain>
    </source>
</reference>
<name>A0A8D9UHR4_9VIRU</name>
<accession>A0A8D9UHR4</accession>
<keyword evidence="1" id="KW-0472">Membrane</keyword>
<organism evidence="2">
    <name type="scientific">Bacteriophage sp</name>
    <dbReference type="NCBI Taxonomy" id="38018"/>
    <lineage>
        <taxon>Viruses</taxon>
    </lineage>
</organism>
<keyword evidence="1" id="KW-0812">Transmembrane</keyword>
<evidence type="ECO:0000256" key="1">
    <source>
        <dbReference type="SAM" id="Phobius"/>
    </source>
</evidence>
<evidence type="ECO:0000313" key="2">
    <source>
        <dbReference type="EMBL" id="DAD55810.1"/>
    </source>
</evidence>
<feature type="transmembrane region" description="Helical" evidence="1">
    <location>
        <begin position="45"/>
        <end position="63"/>
    </location>
</feature>
<keyword evidence="1" id="KW-1133">Transmembrane helix</keyword>
<sequence>MLSIFYLYLSYIDYRYTLNFPHTIQALIPFHLSKPPQKLYTTVQYLHTLSKMYLLTFFSIFFLPKTKINT</sequence>
<dbReference type="EMBL" id="BK029940">
    <property type="protein sequence ID" value="DAD55810.1"/>
    <property type="molecule type" value="Genomic_DNA"/>
</dbReference>
<proteinExistence type="predicted"/>
<protein>
    <submittedName>
        <fullName evidence="2">Uncharacterized protein</fullName>
    </submittedName>
</protein>